<dbReference type="GO" id="GO:0003950">
    <property type="term" value="F:NAD+ poly-ADP-ribosyltransferase activity"/>
    <property type="evidence" value="ECO:0007669"/>
    <property type="project" value="InterPro"/>
</dbReference>
<dbReference type="InterPro" id="IPR042081">
    <property type="entry name" value="RNA_2'-PTrans_C"/>
</dbReference>
<keyword evidence="7" id="KW-1185">Reference proteome</keyword>
<evidence type="ECO:0000256" key="3">
    <source>
        <dbReference type="ARBA" id="ARBA00023027"/>
    </source>
</evidence>
<reference evidence="6 7" key="1">
    <citation type="submission" date="2019-08" db="EMBL/GenBank/DDBJ databases">
        <title>Deep-cultivation of Planctomycetes and their phenomic and genomic characterization uncovers novel biology.</title>
        <authorList>
            <person name="Wiegand S."/>
            <person name="Jogler M."/>
            <person name="Boedeker C."/>
            <person name="Pinto D."/>
            <person name="Vollmers J."/>
            <person name="Rivas-Marin E."/>
            <person name="Kohn T."/>
            <person name="Peeters S.H."/>
            <person name="Heuer A."/>
            <person name="Rast P."/>
            <person name="Oberbeckmann S."/>
            <person name="Bunk B."/>
            <person name="Jeske O."/>
            <person name="Meyerdierks A."/>
            <person name="Storesund J.E."/>
            <person name="Kallscheuer N."/>
            <person name="Luecker S."/>
            <person name="Lage O.M."/>
            <person name="Pohl T."/>
            <person name="Merkel B.J."/>
            <person name="Hornburger P."/>
            <person name="Mueller R.-W."/>
            <person name="Bruemmer F."/>
            <person name="Labrenz M."/>
            <person name="Spormann A.M."/>
            <person name="Op den Camp H."/>
            <person name="Overmann J."/>
            <person name="Amann R."/>
            <person name="Jetten M.S.M."/>
            <person name="Mascher T."/>
            <person name="Medema M.H."/>
            <person name="Devos D.P."/>
            <person name="Kaster A.-K."/>
            <person name="Ovreas L."/>
            <person name="Rohde M."/>
            <person name="Galperin M.Y."/>
            <person name="Jogler C."/>
        </authorList>
    </citation>
    <scope>NUCLEOTIDE SEQUENCE [LARGE SCALE GENOMIC DNA]</scope>
    <source>
        <strain evidence="6 7">OJF2</strain>
    </source>
</reference>
<dbReference type="Pfam" id="PF01885">
    <property type="entry name" value="PTS_2-RNA"/>
    <property type="match status" value="1"/>
</dbReference>
<dbReference type="AlphaFoldDB" id="A0A5B9W8S3"/>
<keyword evidence="2 5" id="KW-0808">Transferase</keyword>
<dbReference type="PANTHER" id="PTHR12684:SF2">
    <property type="entry name" value="TRNA 2'-PHOSPHOTRANSFERASE 1"/>
    <property type="match status" value="1"/>
</dbReference>
<evidence type="ECO:0000313" key="7">
    <source>
        <dbReference type="Proteomes" id="UP000324233"/>
    </source>
</evidence>
<dbReference type="SUPFAM" id="SSF56399">
    <property type="entry name" value="ADP-ribosylation"/>
    <property type="match status" value="1"/>
</dbReference>
<accession>A0A5B9W8S3</accession>
<proteinExistence type="inferred from homology"/>
<evidence type="ECO:0000256" key="5">
    <source>
        <dbReference type="HAMAP-Rule" id="MF_00299"/>
    </source>
</evidence>
<dbReference type="InterPro" id="IPR002745">
    <property type="entry name" value="Ptrans_KptA/Tpt1"/>
</dbReference>
<dbReference type="InterPro" id="IPR042080">
    <property type="entry name" value="RNA_2'-PTrans_N"/>
</dbReference>
<dbReference type="NCBIfam" id="NF002014">
    <property type="entry name" value="PRK00819.1-4"/>
    <property type="match status" value="1"/>
</dbReference>
<organism evidence="6 7">
    <name type="scientific">Aquisphaera giovannonii</name>
    <dbReference type="NCBI Taxonomy" id="406548"/>
    <lineage>
        <taxon>Bacteria</taxon>
        <taxon>Pseudomonadati</taxon>
        <taxon>Planctomycetota</taxon>
        <taxon>Planctomycetia</taxon>
        <taxon>Isosphaerales</taxon>
        <taxon>Isosphaeraceae</taxon>
        <taxon>Aquisphaera</taxon>
    </lineage>
</organism>
<evidence type="ECO:0000256" key="1">
    <source>
        <dbReference type="ARBA" id="ARBA00009836"/>
    </source>
</evidence>
<comment type="function">
    <text evidence="4 5">Removes the 2'-phosphate from RNA via an intermediate in which the phosphate is ADP-ribosylated by NAD followed by a presumed transesterification to release the RNA and generate ADP-ribose 1''-2''-cyclic phosphate (APPR&gt;P). May function as an ADP-ribosylase.</text>
</comment>
<dbReference type="GO" id="GO:0006388">
    <property type="term" value="P:tRNA splicing, via endonucleolytic cleavage and ligation"/>
    <property type="evidence" value="ECO:0007669"/>
    <property type="project" value="UniProtKB-UniRule"/>
</dbReference>
<dbReference type="PANTHER" id="PTHR12684">
    <property type="entry name" value="PUTATIVE PHOSPHOTRANSFERASE"/>
    <property type="match status" value="1"/>
</dbReference>
<evidence type="ECO:0000256" key="2">
    <source>
        <dbReference type="ARBA" id="ARBA00022679"/>
    </source>
</evidence>
<evidence type="ECO:0000313" key="6">
    <source>
        <dbReference type="EMBL" id="QEH36431.1"/>
    </source>
</evidence>
<dbReference type="RefSeq" id="WP_148596119.1">
    <property type="nucleotide sequence ID" value="NZ_CP042997.1"/>
</dbReference>
<dbReference type="KEGG" id="agv:OJF2_49950"/>
<dbReference type="Proteomes" id="UP000324233">
    <property type="component" value="Chromosome"/>
</dbReference>
<evidence type="ECO:0000256" key="4">
    <source>
        <dbReference type="ARBA" id="ARBA00025212"/>
    </source>
</evidence>
<comment type="similarity">
    <text evidence="1 5">Belongs to the KptA/TPT1 family.</text>
</comment>
<dbReference type="OrthoDB" id="4537997at2"/>
<dbReference type="HAMAP" id="MF_00299">
    <property type="entry name" value="KptA"/>
    <property type="match status" value="1"/>
</dbReference>
<keyword evidence="3 5" id="KW-0520">NAD</keyword>
<dbReference type="GO" id="GO:0000215">
    <property type="term" value="F:tRNA 2'-phosphotransferase activity"/>
    <property type="evidence" value="ECO:0007669"/>
    <property type="project" value="TreeGrafter"/>
</dbReference>
<dbReference type="Gene3D" id="3.20.170.30">
    <property type="match status" value="1"/>
</dbReference>
<sequence length="181" mass="19839">MADLVRASKFLSLVLRHKPEEIGLVLDANGWADVEALIRRSNDHGVRLTRPLLDRIVAENDKTRFAFSEDGARIRASQGHSVDVDLALPPASPPDFLYHGTATRFLDSIRAGGLHPANRRHVHLSPDAETATKVGRRHGKPVVLVIRTGEMAEAGHLFYLSANGVWLTDRVPAAFIDFPAG</sequence>
<dbReference type="EMBL" id="CP042997">
    <property type="protein sequence ID" value="QEH36431.1"/>
    <property type="molecule type" value="Genomic_DNA"/>
</dbReference>
<dbReference type="EC" id="2.7.1.-" evidence="5"/>
<gene>
    <name evidence="5" type="primary">kptA</name>
    <name evidence="6" type="ORF">OJF2_49950</name>
</gene>
<name>A0A5B9W8S3_9BACT</name>
<dbReference type="Gene3D" id="1.10.10.970">
    <property type="entry name" value="RNA 2'-phosphotransferase, Tpt1/KptA family, N-terminal domain"/>
    <property type="match status" value="1"/>
</dbReference>
<protein>
    <recommendedName>
        <fullName evidence="5">Probable RNA 2'-phosphotransferase</fullName>
        <ecNumber evidence="5">2.7.1.-</ecNumber>
    </recommendedName>
</protein>
<dbReference type="InterPro" id="IPR022928">
    <property type="entry name" value="RNA_2'-PTrans_KptA"/>
</dbReference>